<dbReference type="Pfam" id="PF02142">
    <property type="entry name" value="MGS"/>
    <property type="match status" value="1"/>
</dbReference>
<dbReference type="EMBL" id="BARS01014946">
    <property type="protein sequence ID" value="GAF98318.1"/>
    <property type="molecule type" value="Genomic_DNA"/>
</dbReference>
<dbReference type="SUPFAM" id="SSF52335">
    <property type="entry name" value="Methylglyoxal synthase-like"/>
    <property type="match status" value="1"/>
</dbReference>
<evidence type="ECO:0000259" key="1">
    <source>
        <dbReference type="PROSITE" id="PS51855"/>
    </source>
</evidence>
<dbReference type="InterPro" id="IPR036914">
    <property type="entry name" value="MGS-like_dom_sf"/>
</dbReference>
<gene>
    <name evidence="2" type="ORF">S01H1_24817</name>
</gene>
<sequence length="78" mass="8574">PNIIDAIENKEITLIINTPIGKESKHDDSYIRKAAIKHRISYITTPAAAKAAAEGIKAYIEQKGAGIKSLQEYHAEIE</sequence>
<reference evidence="2" key="1">
    <citation type="journal article" date="2014" name="Front. Microbiol.">
        <title>High frequency of phylogenetically diverse reductive dehalogenase-homologous genes in deep subseafloor sedimentary metagenomes.</title>
        <authorList>
            <person name="Kawai M."/>
            <person name="Futagami T."/>
            <person name="Toyoda A."/>
            <person name="Takaki Y."/>
            <person name="Nishi S."/>
            <person name="Hori S."/>
            <person name="Arai W."/>
            <person name="Tsubouchi T."/>
            <person name="Morono Y."/>
            <person name="Uchiyama I."/>
            <person name="Ito T."/>
            <person name="Fujiyama A."/>
            <person name="Inagaki F."/>
            <person name="Takami H."/>
        </authorList>
    </citation>
    <scope>NUCLEOTIDE SEQUENCE</scope>
    <source>
        <strain evidence="2">Expedition CK06-06</strain>
    </source>
</reference>
<accession>X0TXK1</accession>
<evidence type="ECO:0000313" key="2">
    <source>
        <dbReference type="EMBL" id="GAF98318.1"/>
    </source>
</evidence>
<feature type="domain" description="MGS-like" evidence="1">
    <location>
        <begin position="1"/>
        <end position="78"/>
    </location>
</feature>
<organism evidence="2">
    <name type="scientific">marine sediment metagenome</name>
    <dbReference type="NCBI Taxonomy" id="412755"/>
    <lineage>
        <taxon>unclassified sequences</taxon>
        <taxon>metagenomes</taxon>
        <taxon>ecological metagenomes</taxon>
    </lineage>
</organism>
<proteinExistence type="predicted"/>
<name>X0TXK1_9ZZZZ</name>
<comment type="caution">
    <text evidence="2">The sequence shown here is derived from an EMBL/GenBank/DDBJ whole genome shotgun (WGS) entry which is preliminary data.</text>
</comment>
<dbReference type="InterPro" id="IPR011607">
    <property type="entry name" value="MGS-like_dom"/>
</dbReference>
<protein>
    <recommendedName>
        <fullName evidence="1">MGS-like domain-containing protein</fullName>
    </recommendedName>
</protein>
<dbReference type="PROSITE" id="PS51855">
    <property type="entry name" value="MGS"/>
    <property type="match status" value="1"/>
</dbReference>
<dbReference type="AlphaFoldDB" id="X0TXK1"/>
<dbReference type="Gene3D" id="3.40.50.1380">
    <property type="entry name" value="Methylglyoxal synthase-like domain"/>
    <property type="match status" value="1"/>
</dbReference>
<feature type="non-terminal residue" evidence="2">
    <location>
        <position position="1"/>
    </location>
</feature>